<evidence type="ECO:0008006" key="5">
    <source>
        <dbReference type="Google" id="ProtNLM"/>
    </source>
</evidence>
<proteinExistence type="predicted"/>
<keyword evidence="2" id="KW-1133">Transmembrane helix</keyword>
<name>A0A2I0HXJ9_PUNGR</name>
<dbReference type="EMBL" id="PGOL01004867">
    <property type="protein sequence ID" value="PKI36422.1"/>
    <property type="molecule type" value="Genomic_DNA"/>
</dbReference>
<keyword evidence="2" id="KW-0472">Membrane</keyword>
<reference evidence="3 4" key="1">
    <citation type="submission" date="2017-11" db="EMBL/GenBank/DDBJ databases">
        <title>De-novo sequencing of pomegranate (Punica granatum L.) genome.</title>
        <authorList>
            <person name="Akparov Z."/>
            <person name="Amiraslanov A."/>
            <person name="Hajiyeva S."/>
            <person name="Abbasov M."/>
            <person name="Kaur K."/>
            <person name="Hamwieh A."/>
            <person name="Solovyev V."/>
            <person name="Salamov A."/>
            <person name="Braich B."/>
            <person name="Kosarev P."/>
            <person name="Mahmoud A."/>
            <person name="Hajiyev E."/>
            <person name="Babayeva S."/>
            <person name="Izzatullayeva V."/>
            <person name="Mammadov A."/>
            <person name="Mammadov A."/>
            <person name="Sharifova S."/>
            <person name="Ojaghi J."/>
            <person name="Eynullazada K."/>
            <person name="Bayramov B."/>
            <person name="Abdulazimova A."/>
            <person name="Shahmuradov I."/>
        </authorList>
    </citation>
    <scope>NUCLEOTIDE SEQUENCE [LARGE SCALE GENOMIC DNA]</scope>
    <source>
        <strain evidence="4">cv. AG2017</strain>
        <tissue evidence="3">Leaf</tissue>
    </source>
</reference>
<feature type="region of interest" description="Disordered" evidence="1">
    <location>
        <begin position="53"/>
        <end position="80"/>
    </location>
</feature>
<evidence type="ECO:0000313" key="4">
    <source>
        <dbReference type="Proteomes" id="UP000233551"/>
    </source>
</evidence>
<evidence type="ECO:0000313" key="3">
    <source>
        <dbReference type="EMBL" id="PKI36422.1"/>
    </source>
</evidence>
<evidence type="ECO:0000256" key="2">
    <source>
        <dbReference type="SAM" id="Phobius"/>
    </source>
</evidence>
<keyword evidence="4" id="KW-1185">Reference proteome</keyword>
<protein>
    <recommendedName>
        <fullName evidence="5">Transmembrane protein</fullName>
    </recommendedName>
</protein>
<sequence>MPSNEDLPLHHTVAGMRRKEAAILRVLLLVMAWLLLAASEHHFLAFADARAIRSGRRKEDSEASIRTQPSRKPTSTNGKALKPWASCSNLHVEVSSKFFGLGVVRVG</sequence>
<evidence type="ECO:0000256" key="1">
    <source>
        <dbReference type="SAM" id="MobiDB-lite"/>
    </source>
</evidence>
<feature type="transmembrane region" description="Helical" evidence="2">
    <location>
        <begin position="22"/>
        <end position="47"/>
    </location>
</feature>
<feature type="compositionally biased region" description="Polar residues" evidence="1">
    <location>
        <begin position="64"/>
        <end position="78"/>
    </location>
</feature>
<comment type="caution">
    <text evidence="3">The sequence shown here is derived from an EMBL/GenBank/DDBJ whole genome shotgun (WGS) entry which is preliminary data.</text>
</comment>
<accession>A0A2I0HXJ9</accession>
<dbReference type="Proteomes" id="UP000233551">
    <property type="component" value="Unassembled WGS sequence"/>
</dbReference>
<organism evidence="3 4">
    <name type="scientific">Punica granatum</name>
    <name type="common">Pomegranate</name>
    <dbReference type="NCBI Taxonomy" id="22663"/>
    <lineage>
        <taxon>Eukaryota</taxon>
        <taxon>Viridiplantae</taxon>
        <taxon>Streptophyta</taxon>
        <taxon>Embryophyta</taxon>
        <taxon>Tracheophyta</taxon>
        <taxon>Spermatophyta</taxon>
        <taxon>Magnoliopsida</taxon>
        <taxon>eudicotyledons</taxon>
        <taxon>Gunneridae</taxon>
        <taxon>Pentapetalae</taxon>
        <taxon>rosids</taxon>
        <taxon>malvids</taxon>
        <taxon>Myrtales</taxon>
        <taxon>Lythraceae</taxon>
        <taxon>Punica</taxon>
    </lineage>
</organism>
<dbReference type="AlphaFoldDB" id="A0A2I0HXJ9"/>
<keyword evidence="2" id="KW-0812">Transmembrane</keyword>
<gene>
    <name evidence="3" type="ORF">CRG98_043204</name>
</gene>